<name>K7YQT3_9PROT</name>
<evidence type="ECO:0000256" key="2">
    <source>
        <dbReference type="ARBA" id="ARBA00011643"/>
    </source>
</evidence>
<feature type="domain" description="SF4 helicase" evidence="15">
    <location>
        <begin position="204"/>
        <end position="505"/>
    </location>
</feature>
<dbReference type="InterPro" id="IPR007694">
    <property type="entry name" value="DNA_helicase_DnaB-like_C"/>
</dbReference>
<dbReference type="NCBIfam" id="TIGR00665">
    <property type="entry name" value="DnaB"/>
    <property type="match status" value="1"/>
</dbReference>
<dbReference type="InterPro" id="IPR007692">
    <property type="entry name" value="DNA_helicase_DnaB"/>
</dbReference>
<evidence type="ECO:0000256" key="1">
    <source>
        <dbReference type="ARBA" id="ARBA00008428"/>
    </source>
</evidence>
<evidence type="ECO:0000259" key="15">
    <source>
        <dbReference type="PROSITE" id="PS51199"/>
    </source>
</evidence>
<dbReference type="PATRIC" id="fig|1193729.4.peg.388"/>
<comment type="function">
    <text evidence="11 14">The main replicative DNA helicase, it participates in initiation and elongation during chromosome replication. Travels ahead of the DNA replisome, separating dsDNA into templates for DNA synthesis. A processive ATP-dependent 5'-3' DNA helicase it has DNA-dependent ATPase activity.</text>
</comment>
<keyword evidence="3 14" id="KW-0639">Primosome</keyword>
<sequence>MSNYESSMSLFPNTATLFTNKSSKNKSSYREPPHNLEAEQALLGAILVNNRSYDKVSEFLNTEHFADPVHGRIFDACAKLINRGQIATPITLKGMFDQDEALSTVGGTQYLVKLAASVVTVINASDYGREIRECYLRRELIDIGEIMINEAFDRGIDISAHELIENIENQLFTLAETGETRNRLKELKLALLESVSQAEAAYRREGGLAGYSTGLIDIDNLLGGLHASDLLILAARPAMGKSTLASNIAFHISTSLMDVPDMPAQPVAFFSLEMSAEQLATRILSERTGIASEKLRRGQLSNEDFQKIVTESQYLEKAPMFIDDTPAIPIHTMRTRARRLKRQFGLALIVVDYLQLMRPAQAKSGRIDNRVQEISSISQGLKAIAKELDVPVLAISQLSRAVEQREDKRPVLADLRESGSIEQDADIVMFIYREEYYLQKSEPMQRIEEDAKQFHERYDQWKERCKHAHGRAEVIISKHRHGPTGVVRLNFDGSTTKFTNYAADNHVPDYY</sequence>
<evidence type="ECO:0000256" key="11">
    <source>
        <dbReference type="ARBA" id="ARBA00044932"/>
    </source>
</evidence>
<dbReference type="PROSITE" id="PS51199">
    <property type="entry name" value="SF4_HELICASE"/>
    <property type="match status" value="1"/>
</dbReference>
<dbReference type="EC" id="5.6.2.3" evidence="13 14"/>
<keyword evidence="8 14" id="KW-0067">ATP-binding</keyword>
<dbReference type="GO" id="GO:0006269">
    <property type="term" value="P:DNA replication, synthesis of primer"/>
    <property type="evidence" value="ECO:0007669"/>
    <property type="project" value="UniProtKB-UniRule"/>
</dbReference>
<comment type="similarity">
    <text evidence="1 14">Belongs to the helicase family. DnaB subfamily.</text>
</comment>
<comment type="catalytic activity">
    <reaction evidence="12 14">
        <text>ATP + H2O = ADP + phosphate + H(+)</text>
        <dbReference type="Rhea" id="RHEA:13065"/>
        <dbReference type="ChEBI" id="CHEBI:15377"/>
        <dbReference type="ChEBI" id="CHEBI:15378"/>
        <dbReference type="ChEBI" id="CHEBI:30616"/>
        <dbReference type="ChEBI" id="CHEBI:43474"/>
        <dbReference type="ChEBI" id="CHEBI:456216"/>
        <dbReference type="EC" id="5.6.2.3"/>
    </reaction>
</comment>
<dbReference type="CDD" id="cd00984">
    <property type="entry name" value="DnaB_C"/>
    <property type="match status" value="1"/>
</dbReference>
<dbReference type="GO" id="GO:1990077">
    <property type="term" value="C:primosome complex"/>
    <property type="evidence" value="ECO:0007669"/>
    <property type="project" value="UniProtKB-UniRule"/>
</dbReference>
<dbReference type="Pfam" id="PF00772">
    <property type="entry name" value="DnaB"/>
    <property type="match status" value="1"/>
</dbReference>
<dbReference type="InterPro" id="IPR036185">
    <property type="entry name" value="DNA_heli_DnaB-like_N_sf"/>
</dbReference>
<dbReference type="OrthoDB" id="9773982at2"/>
<dbReference type="GO" id="GO:0003677">
    <property type="term" value="F:DNA binding"/>
    <property type="evidence" value="ECO:0007669"/>
    <property type="project" value="UniProtKB-UniRule"/>
</dbReference>
<reference evidence="16 17" key="1">
    <citation type="journal article" date="2012" name="Proc. Natl. Acad. Sci. U.S.A.">
        <title>Genome streamlining and chemical defense in a coral reef symbiosis.</title>
        <authorList>
            <person name="Kwan J.C."/>
            <person name="Donia M.S."/>
            <person name="Han A.W."/>
            <person name="Hirose E."/>
            <person name="Haygood M.G."/>
            <person name="Schmidt E.W."/>
        </authorList>
    </citation>
    <scope>NUCLEOTIDE SEQUENCE [LARGE SCALE GENOMIC DNA]</scope>
    <source>
        <strain evidence="16 17">L2</strain>
    </source>
</reference>
<accession>K7YQT3</accession>
<dbReference type="PANTHER" id="PTHR30153:SF2">
    <property type="entry name" value="REPLICATIVE DNA HELICASE"/>
    <property type="match status" value="1"/>
</dbReference>
<dbReference type="Pfam" id="PF03796">
    <property type="entry name" value="DnaB_C"/>
    <property type="match status" value="1"/>
</dbReference>
<evidence type="ECO:0000256" key="13">
    <source>
        <dbReference type="NCBIfam" id="TIGR00665"/>
    </source>
</evidence>
<dbReference type="PANTHER" id="PTHR30153">
    <property type="entry name" value="REPLICATIVE DNA HELICASE DNAB"/>
    <property type="match status" value="1"/>
</dbReference>
<keyword evidence="5 14" id="KW-0547">Nucleotide-binding</keyword>
<evidence type="ECO:0000256" key="12">
    <source>
        <dbReference type="ARBA" id="ARBA00048954"/>
    </source>
</evidence>
<dbReference type="Gene3D" id="3.40.50.300">
    <property type="entry name" value="P-loop containing nucleotide triphosphate hydrolases"/>
    <property type="match status" value="1"/>
</dbReference>
<dbReference type="SUPFAM" id="SSF48024">
    <property type="entry name" value="N-terminal domain of DnaB helicase"/>
    <property type="match status" value="1"/>
</dbReference>
<dbReference type="STRING" id="1193729.A1OE_711"/>
<keyword evidence="17" id="KW-1185">Reference proteome</keyword>
<dbReference type="NCBIfam" id="NF006606">
    <property type="entry name" value="PRK09165.1"/>
    <property type="match status" value="1"/>
</dbReference>
<evidence type="ECO:0000256" key="3">
    <source>
        <dbReference type="ARBA" id="ARBA00022515"/>
    </source>
</evidence>
<dbReference type="SUPFAM" id="SSF52540">
    <property type="entry name" value="P-loop containing nucleoside triphosphate hydrolases"/>
    <property type="match status" value="1"/>
</dbReference>
<dbReference type="InterPro" id="IPR016136">
    <property type="entry name" value="DNA_helicase_N/primase_C"/>
</dbReference>
<dbReference type="InterPro" id="IPR007693">
    <property type="entry name" value="DNA_helicase_DnaB-like_N"/>
</dbReference>
<evidence type="ECO:0000313" key="16">
    <source>
        <dbReference type="EMBL" id="AFX98899.1"/>
    </source>
</evidence>
<gene>
    <name evidence="16" type="primary">dnaB</name>
    <name evidence="16" type="ORF">A1OE_711</name>
</gene>
<dbReference type="GO" id="GO:0005524">
    <property type="term" value="F:ATP binding"/>
    <property type="evidence" value="ECO:0007669"/>
    <property type="project" value="UniProtKB-UniRule"/>
</dbReference>
<proteinExistence type="inferred from homology"/>
<dbReference type="HOGENOM" id="CLU_005373_0_2_5"/>
<keyword evidence="10" id="KW-0413">Isomerase</keyword>
<evidence type="ECO:0000256" key="10">
    <source>
        <dbReference type="ARBA" id="ARBA00023235"/>
    </source>
</evidence>
<keyword evidence="9 14" id="KW-0238">DNA-binding</keyword>
<dbReference type="InterPro" id="IPR027417">
    <property type="entry name" value="P-loop_NTPase"/>
</dbReference>
<evidence type="ECO:0000256" key="6">
    <source>
        <dbReference type="ARBA" id="ARBA00022801"/>
    </source>
</evidence>
<evidence type="ECO:0000256" key="4">
    <source>
        <dbReference type="ARBA" id="ARBA00022705"/>
    </source>
</evidence>
<dbReference type="Gene3D" id="1.10.860.10">
    <property type="entry name" value="DNAb Helicase, Chain A"/>
    <property type="match status" value="1"/>
</dbReference>
<keyword evidence="6 14" id="KW-0378">Hydrolase</keyword>
<evidence type="ECO:0000256" key="8">
    <source>
        <dbReference type="ARBA" id="ARBA00022840"/>
    </source>
</evidence>
<comment type="subunit">
    <text evidence="2">Homohexamer.</text>
</comment>
<dbReference type="AlphaFoldDB" id="K7YQT3"/>
<evidence type="ECO:0000256" key="9">
    <source>
        <dbReference type="ARBA" id="ARBA00023125"/>
    </source>
</evidence>
<dbReference type="KEGG" id="thal:A1OE_711"/>
<dbReference type="GO" id="GO:0005829">
    <property type="term" value="C:cytosol"/>
    <property type="evidence" value="ECO:0007669"/>
    <property type="project" value="TreeGrafter"/>
</dbReference>
<keyword evidence="4 14" id="KW-0235">DNA replication</keyword>
<dbReference type="eggNOG" id="COG0305">
    <property type="taxonomic scope" value="Bacteria"/>
</dbReference>
<keyword evidence="7 14" id="KW-0347">Helicase</keyword>
<evidence type="ECO:0000256" key="14">
    <source>
        <dbReference type="RuleBase" id="RU362085"/>
    </source>
</evidence>
<evidence type="ECO:0000313" key="17">
    <source>
        <dbReference type="Proteomes" id="UP000010077"/>
    </source>
</evidence>
<dbReference type="GO" id="GO:0016887">
    <property type="term" value="F:ATP hydrolysis activity"/>
    <property type="evidence" value="ECO:0007669"/>
    <property type="project" value="RHEA"/>
</dbReference>
<protein>
    <recommendedName>
        <fullName evidence="13 14">Replicative DNA helicase</fullName>
        <ecNumber evidence="13 14">5.6.2.3</ecNumber>
    </recommendedName>
</protein>
<dbReference type="GO" id="GO:0043139">
    <property type="term" value="F:5'-3' DNA helicase activity"/>
    <property type="evidence" value="ECO:0007669"/>
    <property type="project" value="UniProtKB-EC"/>
</dbReference>
<dbReference type="Proteomes" id="UP000010077">
    <property type="component" value="Chromosome"/>
</dbReference>
<dbReference type="EMBL" id="CP003539">
    <property type="protein sequence ID" value="AFX98899.1"/>
    <property type="molecule type" value="Genomic_DNA"/>
</dbReference>
<evidence type="ECO:0000256" key="7">
    <source>
        <dbReference type="ARBA" id="ARBA00022806"/>
    </source>
</evidence>
<dbReference type="RefSeq" id="WP_015088397.1">
    <property type="nucleotide sequence ID" value="NC_019566.1"/>
</dbReference>
<evidence type="ECO:0000256" key="5">
    <source>
        <dbReference type="ARBA" id="ARBA00022741"/>
    </source>
</evidence>
<organism evidence="16 17">
    <name type="scientific">Candidatus Endolissoclinum faulkneri L2</name>
    <dbReference type="NCBI Taxonomy" id="1193729"/>
    <lineage>
        <taxon>Bacteria</taxon>
        <taxon>Pseudomonadati</taxon>
        <taxon>Pseudomonadota</taxon>
        <taxon>Alphaproteobacteria</taxon>
        <taxon>Rhodospirillales</taxon>
        <taxon>Rhodospirillaceae</taxon>
        <taxon>Candidatus Endolissoclinum</taxon>
    </lineage>
</organism>